<dbReference type="EMBL" id="JAAMPC010000014">
    <property type="protein sequence ID" value="KAG2261688.1"/>
    <property type="molecule type" value="Genomic_DNA"/>
</dbReference>
<name>A0A8X7Q2H6_BRACI</name>
<dbReference type="GO" id="GO:0042273">
    <property type="term" value="P:ribosomal large subunit biogenesis"/>
    <property type="evidence" value="ECO:0007669"/>
    <property type="project" value="TreeGrafter"/>
</dbReference>
<feature type="domain" description="ZN622/Rei1/Reh1 zinc finger C2H2-type" evidence="1">
    <location>
        <begin position="4"/>
        <end position="66"/>
    </location>
</feature>
<dbReference type="InterPro" id="IPR041661">
    <property type="entry name" value="ZN622/Rei1/Reh1_Znf-C2H2"/>
</dbReference>
<dbReference type="PANTHER" id="PTHR13182:SF8">
    <property type="entry name" value="CYTOPLASMIC 60S SUBUNIT BIOGENESIS FACTOR ZNF622"/>
    <property type="match status" value="1"/>
</dbReference>
<dbReference type="Proteomes" id="UP000886595">
    <property type="component" value="Unassembled WGS sequence"/>
</dbReference>
<dbReference type="OrthoDB" id="19329at2759"/>
<sequence length="71" mass="8516">MRYLMKFFIATVKRDFICLYCNELCHPFTSLEAVRKHMESKSHCKVHYGDGGDEEDAKLEEFYDESTWRTK</sequence>
<dbReference type="Pfam" id="PF12756">
    <property type="entry name" value="zf-C2H2_2"/>
    <property type="match status" value="1"/>
</dbReference>
<evidence type="ECO:0000313" key="2">
    <source>
        <dbReference type="EMBL" id="KAG2261688.1"/>
    </source>
</evidence>
<dbReference type="GO" id="GO:0030687">
    <property type="term" value="C:preribosome, large subunit precursor"/>
    <property type="evidence" value="ECO:0007669"/>
    <property type="project" value="TreeGrafter"/>
</dbReference>
<keyword evidence="3" id="KW-1185">Reference proteome</keyword>
<proteinExistence type="predicted"/>
<evidence type="ECO:0000259" key="1">
    <source>
        <dbReference type="Pfam" id="PF12756"/>
    </source>
</evidence>
<dbReference type="InterPro" id="IPR040025">
    <property type="entry name" value="Znf622/Rei1/Reh1"/>
</dbReference>
<accession>A0A8X7Q2H6</accession>
<comment type="caution">
    <text evidence="2">The sequence shown here is derived from an EMBL/GenBank/DDBJ whole genome shotgun (WGS) entry which is preliminary data.</text>
</comment>
<reference evidence="2 3" key="1">
    <citation type="submission" date="2020-02" db="EMBL/GenBank/DDBJ databases">
        <authorList>
            <person name="Ma Q."/>
            <person name="Huang Y."/>
            <person name="Song X."/>
            <person name="Pei D."/>
        </authorList>
    </citation>
    <scope>NUCLEOTIDE SEQUENCE [LARGE SCALE GENOMIC DNA]</scope>
    <source>
        <strain evidence="2">Sxm20200214</strain>
        <tissue evidence="2">Leaf</tissue>
    </source>
</reference>
<dbReference type="PANTHER" id="PTHR13182">
    <property type="entry name" value="ZINC FINGER PROTEIN 622"/>
    <property type="match status" value="1"/>
</dbReference>
<gene>
    <name evidence="2" type="ORF">Bca52824_068767</name>
</gene>
<evidence type="ECO:0000313" key="3">
    <source>
        <dbReference type="Proteomes" id="UP000886595"/>
    </source>
</evidence>
<organism evidence="2 3">
    <name type="scientific">Brassica carinata</name>
    <name type="common">Ethiopian mustard</name>
    <name type="synonym">Abyssinian cabbage</name>
    <dbReference type="NCBI Taxonomy" id="52824"/>
    <lineage>
        <taxon>Eukaryota</taxon>
        <taxon>Viridiplantae</taxon>
        <taxon>Streptophyta</taxon>
        <taxon>Embryophyta</taxon>
        <taxon>Tracheophyta</taxon>
        <taxon>Spermatophyta</taxon>
        <taxon>Magnoliopsida</taxon>
        <taxon>eudicotyledons</taxon>
        <taxon>Gunneridae</taxon>
        <taxon>Pentapetalae</taxon>
        <taxon>rosids</taxon>
        <taxon>malvids</taxon>
        <taxon>Brassicales</taxon>
        <taxon>Brassicaceae</taxon>
        <taxon>Brassiceae</taxon>
        <taxon>Brassica</taxon>
    </lineage>
</organism>
<dbReference type="AlphaFoldDB" id="A0A8X7Q2H6"/>
<protein>
    <recommendedName>
        <fullName evidence="1">ZN622/Rei1/Reh1 zinc finger C2H2-type domain-containing protein</fullName>
    </recommendedName>
</protein>